<dbReference type="PANTHER" id="PTHR47683">
    <property type="entry name" value="PSEUDOURIDINE SYNTHASE FAMILY PROTEIN-RELATED"/>
    <property type="match status" value="1"/>
</dbReference>
<accession>F4A2B0</accession>
<evidence type="ECO:0000256" key="1">
    <source>
        <dbReference type="ARBA" id="ARBA00008348"/>
    </source>
</evidence>
<dbReference type="GO" id="GO:0003723">
    <property type="term" value="F:RNA binding"/>
    <property type="evidence" value="ECO:0007669"/>
    <property type="project" value="UniProtKB-KW"/>
</dbReference>
<dbReference type="InterPro" id="IPR006145">
    <property type="entry name" value="PsdUridine_synth_RsuA/RluA"/>
</dbReference>
<keyword evidence="3" id="KW-0694">RNA-binding</keyword>
<dbReference type="InterPro" id="IPR020094">
    <property type="entry name" value="TruA/RsuA/RluB/E/F_N"/>
</dbReference>
<dbReference type="Proteomes" id="UP000008457">
    <property type="component" value="Chromosome"/>
</dbReference>
<gene>
    <name evidence="6" type="ordered locus">Mahau_0959</name>
</gene>
<dbReference type="eggNOG" id="COG1187">
    <property type="taxonomic scope" value="Bacteria"/>
</dbReference>
<proteinExistence type="inferred from homology"/>
<evidence type="ECO:0000313" key="7">
    <source>
        <dbReference type="Proteomes" id="UP000008457"/>
    </source>
</evidence>
<keyword evidence="2 4" id="KW-0413">Isomerase</keyword>
<dbReference type="FunFam" id="3.10.290.10:FF:000003">
    <property type="entry name" value="Pseudouridine synthase"/>
    <property type="match status" value="1"/>
</dbReference>
<evidence type="ECO:0000256" key="2">
    <source>
        <dbReference type="ARBA" id="ARBA00023235"/>
    </source>
</evidence>
<evidence type="ECO:0000256" key="4">
    <source>
        <dbReference type="RuleBase" id="RU003887"/>
    </source>
</evidence>
<keyword evidence="7" id="KW-1185">Reference proteome</keyword>
<dbReference type="InterPro" id="IPR050343">
    <property type="entry name" value="RsuA_PseudoU_synthase"/>
</dbReference>
<dbReference type="STRING" id="697281.Mahau_0959"/>
<sequence>MANSGDLIRLHKYMAQCGVASRRKSEELIKSGAVSVNGHVVKDMGILIDPQKDEVRVYGRIIRLKSDMIYIAVNKPRGYVSTVKDQFGRPTVLDLVPVADEYRLYPVGRLDYDTTGLILLTNDGDLTYRLTHPKHEIEKIYVAGLRGIPDNQDIFRFEHGLVLEGRLTAPAGFELIKADQRLSVVKITLREGRNRQIRKMCDMIGHPVIWLRREAIGEVELCGLQPGQWRYLTPKEIEYLKYLR</sequence>
<dbReference type="KEGG" id="mas:Mahau_0959"/>
<dbReference type="SUPFAM" id="SSF55120">
    <property type="entry name" value="Pseudouridine synthase"/>
    <property type="match status" value="1"/>
</dbReference>
<dbReference type="InterPro" id="IPR018496">
    <property type="entry name" value="PsdUridine_synth_RsuA/RluB_CS"/>
</dbReference>
<dbReference type="CDD" id="cd00165">
    <property type="entry name" value="S4"/>
    <property type="match status" value="1"/>
</dbReference>
<dbReference type="GO" id="GO:0000455">
    <property type="term" value="P:enzyme-directed rRNA pseudouridine synthesis"/>
    <property type="evidence" value="ECO:0007669"/>
    <property type="project" value="UniProtKB-ARBA"/>
</dbReference>
<protein>
    <recommendedName>
        <fullName evidence="4">Pseudouridine synthase</fullName>
        <ecNumber evidence="4">5.4.99.-</ecNumber>
    </recommendedName>
</protein>
<reference evidence="6 7" key="2">
    <citation type="journal article" date="2011" name="Stand. Genomic Sci.">
        <title>Complete genome sequence of Mahella australiensis type strain (50-1 BON).</title>
        <authorList>
            <person name="Sikorski J."/>
            <person name="Teshima H."/>
            <person name="Nolan M."/>
            <person name="Lucas S."/>
            <person name="Hammon N."/>
            <person name="Deshpande S."/>
            <person name="Cheng J.F."/>
            <person name="Pitluck S."/>
            <person name="Liolios K."/>
            <person name="Pagani I."/>
            <person name="Ivanova N."/>
            <person name="Huntemann M."/>
            <person name="Mavromatis K."/>
            <person name="Ovchinikova G."/>
            <person name="Pati A."/>
            <person name="Tapia R."/>
            <person name="Han C."/>
            <person name="Goodwin L."/>
            <person name="Chen A."/>
            <person name="Palaniappan K."/>
            <person name="Land M."/>
            <person name="Hauser L."/>
            <person name="Ngatchou-Djao O.D."/>
            <person name="Rohde M."/>
            <person name="Pukall R."/>
            <person name="Spring S."/>
            <person name="Abt B."/>
            <person name="Goker M."/>
            <person name="Detter J.C."/>
            <person name="Woyke T."/>
            <person name="Bristow J."/>
            <person name="Markowitz V."/>
            <person name="Hugenholtz P."/>
            <person name="Eisen J.A."/>
            <person name="Kyrpides N.C."/>
            <person name="Klenk H.P."/>
            <person name="Lapidus A."/>
        </authorList>
    </citation>
    <scope>NUCLEOTIDE SEQUENCE [LARGE SCALE GENOMIC DNA]</scope>
    <source>
        <strain evidence="7">DSM 15567 / CIP 107919 / 50-1 BON</strain>
    </source>
</reference>
<dbReference type="Gene3D" id="3.10.290.10">
    <property type="entry name" value="RNA-binding S4 domain"/>
    <property type="match status" value="1"/>
</dbReference>
<dbReference type="GO" id="GO:0120159">
    <property type="term" value="F:rRNA pseudouridine synthase activity"/>
    <property type="evidence" value="ECO:0007669"/>
    <property type="project" value="UniProtKB-ARBA"/>
</dbReference>
<dbReference type="InterPro" id="IPR042092">
    <property type="entry name" value="PsdUridine_s_RsuA/RluB/E/F_cat"/>
</dbReference>
<reference evidence="7" key="1">
    <citation type="submission" date="2010-11" db="EMBL/GenBank/DDBJ databases">
        <title>The complete genome of Mahella australiensis DSM 15567.</title>
        <authorList>
            <consortium name="US DOE Joint Genome Institute (JGI-PGF)"/>
            <person name="Lucas S."/>
            <person name="Copeland A."/>
            <person name="Lapidus A."/>
            <person name="Bruce D."/>
            <person name="Goodwin L."/>
            <person name="Pitluck S."/>
            <person name="Kyrpides N."/>
            <person name="Mavromatis K."/>
            <person name="Pagani I."/>
            <person name="Ivanova N."/>
            <person name="Teshima H."/>
            <person name="Brettin T."/>
            <person name="Detter J.C."/>
            <person name="Han C."/>
            <person name="Tapia R."/>
            <person name="Land M."/>
            <person name="Hauser L."/>
            <person name="Markowitz V."/>
            <person name="Cheng J.-F."/>
            <person name="Hugenholtz P."/>
            <person name="Woyke T."/>
            <person name="Wu D."/>
            <person name="Spring S."/>
            <person name="Pukall R."/>
            <person name="Steenblock K."/>
            <person name="Schneider S."/>
            <person name="Klenk H.-P."/>
            <person name="Eisen J.A."/>
        </authorList>
    </citation>
    <scope>NUCLEOTIDE SEQUENCE [LARGE SCALE GENOMIC DNA]</scope>
    <source>
        <strain evidence="7">DSM 15567 / CIP 107919 / 50-1 BON</strain>
    </source>
</reference>
<feature type="domain" description="RNA-binding S4" evidence="5">
    <location>
        <begin position="8"/>
        <end position="67"/>
    </location>
</feature>
<dbReference type="PANTHER" id="PTHR47683:SF2">
    <property type="entry name" value="RNA-BINDING S4 DOMAIN-CONTAINING PROTEIN"/>
    <property type="match status" value="1"/>
</dbReference>
<name>F4A2B0_MAHA5</name>
<dbReference type="Pfam" id="PF00849">
    <property type="entry name" value="PseudoU_synth_2"/>
    <property type="match status" value="1"/>
</dbReference>
<organism evidence="6 7">
    <name type="scientific">Mahella australiensis (strain DSM 15567 / CIP 107919 / 50-1 BON)</name>
    <dbReference type="NCBI Taxonomy" id="697281"/>
    <lineage>
        <taxon>Bacteria</taxon>
        <taxon>Bacillati</taxon>
        <taxon>Bacillota</taxon>
        <taxon>Clostridia</taxon>
        <taxon>Thermoanaerobacterales</taxon>
        <taxon>Thermoanaerobacterales Family IV. Incertae Sedis</taxon>
        <taxon>Mahella</taxon>
    </lineage>
</organism>
<evidence type="ECO:0000313" key="6">
    <source>
        <dbReference type="EMBL" id="AEE96157.1"/>
    </source>
</evidence>
<dbReference type="SMART" id="SM00363">
    <property type="entry name" value="S4"/>
    <property type="match status" value="1"/>
</dbReference>
<dbReference type="InterPro" id="IPR020103">
    <property type="entry name" value="PsdUridine_synth_cat_dom_sf"/>
</dbReference>
<dbReference type="HOGENOM" id="CLU_024979_1_2_9"/>
<dbReference type="EC" id="5.4.99.-" evidence="4"/>
<evidence type="ECO:0000259" key="5">
    <source>
        <dbReference type="SMART" id="SM00363"/>
    </source>
</evidence>
<dbReference type="Pfam" id="PF01479">
    <property type="entry name" value="S4"/>
    <property type="match status" value="1"/>
</dbReference>
<dbReference type="AlphaFoldDB" id="F4A2B0"/>
<dbReference type="PROSITE" id="PS01149">
    <property type="entry name" value="PSI_RSU"/>
    <property type="match status" value="1"/>
</dbReference>
<dbReference type="SUPFAM" id="SSF55174">
    <property type="entry name" value="Alpha-L RNA-binding motif"/>
    <property type="match status" value="1"/>
</dbReference>
<dbReference type="InterPro" id="IPR036986">
    <property type="entry name" value="S4_RNA-bd_sf"/>
</dbReference>
<dbReference type="InterPro" id="IPR000748">
    <property type="entry name" value="PsdUridine_synth_RsuA/RluB/E/F"/>
</dbReference>
<evidence type="ECO:0000256" key="3">
    <source>
        <dbReference type="PROSITE-ProRule" id="PRU00182"/>
    </source>
</evidence>
<comment type="similarity">
    <text evidence="1 4">Belongs to the pseudouridine synthase RsuA family.</text>
</comment>
<dbReference type="PROSITE" id="PS50889">
    <property type="entry name" value="S4"/>
    <property type="match status" value="1"/>
</dbReference>
<dbReference type="Gene3D" id="3.30.70.580">
    <property type="entry name" value="Pseudouridine synthase I, catalytic domain, N-terminal subdomain"/>
    <property type="match status" value="1"/>
</dbReference>
<dbReference type="Gene3D" id="3.30.70.1560">
    <property type="entry name" value="Alpha-L RNA-binding motif"/>
    <property type="match status" value="1"/>
</dbReference>
<dbReference type="InterPro" id="IPR002942">
    <property type="entry name" value="S4_RNA-bd"/>
</dbReference>
<dbReference type="EMBL" id="CP002360">
    <property type="protein sequence ID" value="AEE96157.1"/>
    <property type="molecule type" value="Genomic_DNA"/>
</dbReference>
<dbReference type="CDD" id="cd02870">
    <property type="entry name" value="PseudoU_synth_RsuA_like"/>
    <property type="match status" value="1"/>
</dbReference>
<dbReference type="NCBIfam" id="TIGR00093">
    <property type="entry name" value="pseudouridine synthase"/>
    <property type="match status" value="1"/>
</dbReference>